<dbReference type="Gene3D" id="1.10.8.10">
    <property type="entry name" value="DNA helicase RuvA subunit, C-terminal domain"/>
    <property type="match status" value="1"/>
</dbReference>
<proteinExistence type="predicted"/>
<dbReference type="InterPro" id="IPR029063">
    <property type="entry name" value="SAM-dependent_MTases_sf"/>
</dbReference>
<keyword evidence="1" id="KW-0489">Methyltransferase</keyword>
<evidence type="ECO:0000313" key="1">
    <source>
        <dbReference type="EMBL" id="KAF2003060.1"/>
    </source>
</evidence>
<dbReference type="AlphaFoldDB" id="A0A6A5WM46"/>
<dbReference type="CDD" id="cd02440">
    <property type="entry name" value="AdoMet_MTases"/>
    <property type="match status" value="1"/>
</dbReference>
<protein>
    <submittedName>
        <fullName evidence="1">S-adenosyl-L-methionine-dependent methyltransferase</fullName>
    </submittedName>
</protein>
<sequence>MPRLATSLLREAYAIHPCLPLLLRPCRDLQAARNELRWLCEHAGKVARLRRAKGRDADPKQLLKRLVQERAAGKPLQYLLGTEFFGDLEIRCQPGVLIPRQETAASVMHLTRLLRAALDLPPELRVLDLCTGTGCIPLLIADELTRCRQDVQLRLLGVDVSDKALRLAQYNLHQTQRKGRLSDTAKVAFIHADLLMEPFDVQPAQTLCLKKAMNYSRVPPFWDVFVSNPPYISPAAYWKTTTRSVRGFEPKLALVPPLPADPATDTEHGDIFYPHLLAMARDVEAKIVLLEVADLAQAGRVAEMAQNMAIFDGIEIWRDQPDQPAEERGAQPSRFPIIGQGNGRSVLCWRARGGSWLGKGPSPVSPLDDARRLWESHRVSSSFFDFKFNSRL</sequence>
<evidence type="ECO:0000313" key="2">
    <source>
        <dbReference type="Proteomes" id="UP000799779"/>
    </source>
</evidence>
<keyword evidence="2" id="KW-1185">Reference proteome</keyword>
<dbReference type="GO" id="GO:0032259">
    <property type="term" value="P:methylation"/>
    <property type="evidence" value="ECO:0007669"/>
    <property type="project" value="UniProtKB-KW"/>
</dbReference>
<dbReference type="GO" id="GO:0008168">
    <property type="term" value="F:methyltransferase activity"/>
    <property type="evidence" value="ECO:0007669"/>
    <property type="project" value="UniProtKB-KW"/>
</dbReference>
<accession>A0A6A5WM46</accession>
<dbReference type="InterPro" id="IPR050320">
    <property type="entry name" value="N5-glutamine_MTase"/>
</dbReference>
<keyword evidence="1" id="KW-0808">Transferase</keyword>
<name>A0A6A5WM46_9PLEO</name>
<reference evidence="1" key="1">
    <citation type="journal article" date="2020" name="Stud. Mycol.">
        <title>101 Dothideomycetes genomes: a test case for predicting lifestyles and emergence of pathogens.</title>
        <authorList>
            <person name="Haridas S."/>
            <person name="Albert R."/>
            <person name="Binder M."/>
            <person name="Bloem J."/>
            <person name="Labutti K."/>
            <person name="Salamov A."/>
            <person name="Andreopoulos B."/>
            <person name="Baker S."/>
            <person name="Barry K."/>
            <person name="Bills G."/>
            <person name="Bluhm B."/>
            <person name="Cannon C."/>
            <person name="Castanera R."/>
            <person name="Culley D."/>
            <person name="Daum C."/>
            <person name="Ezra D."/>
            <person name="Gonzalez J."/>
            <person name="Henrissat B."/>
            <person name="Kuo A."/>
            <person name="Liang C."/>
            <person name="Lipzen A."/>
            <person name="Lutzoni F."/>
            <person name="Magnuson J."/>
            <person name="Mondo S."/>
            <person name="Nolan M."/>
            <person name="Ohm R."/>
            <person name="Pangilinan J."/>
            <person name="Park H.-J."/>
            <person name="Ramirez L."/>
            <person name="Alfaro M."/>
            <person name="Sun H."/>
            <person name="Tritt A."/>
            <person name="Yoshinaga Y."/>
            <person name="Zwiers L.-H."/>
            <person name="Turgeon B."/>
            <person name="Goodwin S."/>
            <person name="Spatafora J."/>
            <person name="Crous P."/>
            <person name="Grigoriev I."/>
        </authorList>
    </citation>
    <scope>NUCLEOTIDE SEQUENCE</scope>
    <source>
        <strain evidence="1">CBS 123094</strain>
    </source>
</reference>
<dbReference type="EMBL" id="ML977574">
    <property type="protein sequence ID" value="KAF2003060.1"/>
    <property type="molecule type" value="Genomic_DNA"/>
</dbReference>
<dbReference type="PANTHER" id="PTHR18895">
    <property type="entry name" value="HEMK METHYLTRANSFERASE"/>
    <property type="match status" value="1"/>
</dbReference>
<organism evidence="1 2">
    <name type="scientific">Amniculicola lignicola CBS 123094</name>
    <dbReference type="NCBI Taxonomy" id="1392246"/>
    <lineage>
        <taxon>Eukaryota</taxon>
        <taxon>Fungi</taxon>
        <taxon>Dikarya</taxon>
        <taxon>Ascomycota</taxon>
        <taxon>Pezizomycotina</taxon>
        <taxon>Dothideomycetes</taxon>
        <taxon>Pleosporomycetidae</taxon>
        <taxon>Pleosporales</taxon>
        <taxon>Amniculicolaceae</taxon>
        <taxon>Amniculicola</taxon>
    </lineage>
</organism>
<dbReference type="SUPFAM" id="SSF53335">
    <property type="entry name" value="S-adenosyl-L-methionine-dependent methyltransferases"/>
    <property type="match status" value="1"/>
</dbReference>
<gene>
    <name evidence="1" type="ORF">P154DRAFT_573462</name>
</gene>
<dbReference type="Proteomes" id="UP000799779">
    <property type="component" value="Unassembled WGS sequence"/>
</dbReference>
<dbReference type="OrthoDB" id="269872at2759"/>
<dbReference type="PANTHER" id="PTHR18895:SF74">
    <property type="entry name" value="MTRF1L RELEASE FACTOR GLUTAMINE METHYLTRANSFERASE"/>
    <property type="match status" value="1"/>
</dbReference>
<dbReference type="GO" id="GO:0005739">
    <property type="term" value="C:mitochondrion"/>
    <property type="evidence" value="ECO:0007669"/>
    <property type="project" value="TreeGrafter"/>
</dbReference>
<dbReference type="Gene3D" id="3.40.50.150">
    <property type="entry name" value="Vaccinia Virus protein VP39"/>
    <property type="match status" value="1"/>
</dbReference>